<dbReference type="Proteomes" id="UP000217348">
    <property type="component" value="Chromosome"/>
</dbReference>
<feature type="repeat" description="TPR" evidence="1">
    <location>
        <begin position="106"/>
        <end position="139"/>
    </location>
</feature>
<dbReference type="Gene3D" id="1.25.40.10">
    <property type="entry name" value="Tetratricopeptide repeat domain"/>
    <property type="match status" value="1"/>
</dbReference>
<dbReference type="SUPFAM" id="SSF48452">
    <property type="entry name" value="TPR-like"/>
    <property type="match status" value="1"/>
</dbReference>
<dbReference type="SMART" id="SM00028">
    <property type="entry name" value="TPR"/>
    <property type="match status" value="2"/>
</dbReference>
<dbReference type="OrthoDB" id="6190788at2"/>
<keyword evidence="1" id="KW-0802">TPR repeat</keyword>
<dbReference type="InterPro" id="IPR019734">
    <property type="entry name" value="TPR_rpt"/>
</dbReference>
<evidence type="ECO:0000313" key="2">
    <source>
        <dbReference type="EMBL" id="ATA88784.1"/>
    </source>
</evidence>
<dbReference type="PROSITE" id="PS50005">
    <property type="entry name" value="TPR"/>
    <property type="match status" value="1"/>
</dbReference>
<gene>
    <name evidence="2" type="ORF">CGC58_03005</name>
</gene>
<dbReference type="EMBL" id="CP022387">
    <property type="protein sequence ID" value="ATA88784.1"/>
    <property type="molecule type" value="Genomic_DNA"/>
</dbReference>
<sequence length="257" mass="30573">MEENKWFDEEEFFTPFNEELIYKIGEADSLSFRKKSELSQALALYKSVEPLAHDESNFGDGGKLYQTMFFARYANALSIANFPEEALKMSQLSEKIMINDASSQYTENYLFLGNVHLKMKDFDKAITLYDKGINHYKENFEDGKEIVLLCTRKALILLHLNNNEEAKKYFFLAEKYNKTYEKLKPYAFQNDNQAENLLLYFFLKEIYLKENNIKKSELYREKYFYCLQNLTLEEILFEIENNFLLEIIADKILNDFR</sequence>
<evidence type="ECO:0000256" key="1">
    <source>
        <dbReference type="PROSITE-ProRule" id="PRU00339"/>
    </source>
</evidence>
<name>A0A250FUP8_9FLAO</name>
<protein>
    <submittedName>
        <fullName evidence="2">Uncharacterized protein</fullName>
    </submittedName>
</protein>
<dbReference type="RefSeq" id="WP_095895055.1">
    <property type="nucleotide sequence ID" value="NZ_CP022387.1"/>
</dbReference>
<accession>A0A250FUP8</accession>
<reference evidence="3" key="1">
    <citation type="submission" date="2017-06" db="EMBL/GenBank/DDBJ databases">
        <title>Capnocytophaga spp. assemblies.</title>
        <authorList>
            <person name="Gulvik C.A."/>
        </authorList>
    </citation>
    <scope>NUCLEOTIDE SEQUENCE [LARGE SCALE GENOMIC DNA]</scope>
    <source>
        <strain evidence="3">H2177</strain>
    </source>
</reference>
<dbReference type="KEGG" id="csto:CGC58_03005"/>
<dbReference type="AlphaFoldDB" id="A0A250FUP8"/>
<organism evidence="2 3">
    <name type="scientific">Capnocytophaga stomatis</name>
    <dbReference type="NCBI Taxonomy" id="1848904"/>
    <lineage>
        <taxon>Bacteria</taxon>
        <taxon>Pseudomonadati</taxon>
        <taxon>Bacteroidota</taxon>
        <taxon>Flavobacteriia</taxon>
        <taxon>Flavobacteriales</taxon>
        <taxon>Flavobacteriaceae</taxon>
        <taxon>Capnocytophaga</taxon>
    </lineage>
</organism>
<dbReference type="Pfam" id="PF13181">
    <property type="entry name" value="TPR_8"/>
    <property type="match status" value="2"/>
</dbReference>
<proteinExistence type="predicted"/>
<dbReference type="InterPro" id="IPR011990">
    <property type="entry name" value="TPR-like_helical_dom_sf"/>
</dbReference>
<evidence type="ECO:0000313" key="3">
    <source>
        <dbReference type="Proteomes" id="UP000217348"/>
    </source>
</evidence>